<dbReference type="PANTHER" id="PTHR30244:SF34">
    <property type="entry name" value="DTDP-4-AMINO-4,6-DIDEOXYGALACTOSE TRANSAMINASE"/>
    <property type="match status" value="1"/>
</dbReference>
<name>C0EXE3_9FIRM</name>
<accession>C0EXE3</accession>
<dbReference type="InterPro" id="IPR015422">
    <property type="entry name" value="PyrdxlP-dep_Trfase_small"/>
</dbReference>
<dbReference type="FunFam" id="3.40.640.10:FF:000037">
    <property type="entry name" value="dTDP-4-amino-4,6-dideoxygalactose transaminase"/>
    <property type="match status" value="1"/>
</dbReference>
<evidence type="ECO:0000256" key="1">
    <source>
        <dbReference type="PIRSR" id="PIRSR000390-1"/>
    </source>
</evidence>
<dbReference type="Gene3D" id="3.90.1150.10">
    <property type="entry name" value="Aspartate Aminotransferase, domain 1"/>
    <property type="match status" value="1"/>
</dbReference>
<evidence type="ECO:0000313" key="5">
    <source>
        <dbReference type="Proteomes" id="UP000003174"/>
    </source>
</evidence>
<dbReference type="AlphaFoldDB" id="C0EXE3"/>
<dbReference type="InterPro" id="IPR015424">
    <property type="entry name" value="PyrdxlP-dep_Trfase"/>
</dbReference>
<comment type="similarity">
    <text evidence="3">Belongs to the DegT/DnrJ/EryC1 family.</text>
</comment>
<dbReference type="CDD" id="cd00616">
    <property type="entry name" value="AHBA_syn"/>
    <property type="match status" value="1"/>
</dbReference>
<dbReference type="InterPro" id="IPR015421">
    <property type="entry name" value="PyrdxlP-dep_Trfase_major"/>
</dbReference>
<keyword evidence="2 3" id="KW-0663">Pyridoxal phosphate</keyword>
<dbReference type="Pfam" id="PF01041">
    <property type="entry name" value="DegT_DnrJ_EryC1"/>
    <property type="match status" value="1"/>
</dbReference>
<dbReference type="Proteomes" id="UP000003174">
    <property type="component" value="Unassembled WGS sequence"/>
</dbReference>
<evidence type="ECO:0000256" key="2">
    <source>
        <dbReference type="PIRSR" id="PIRSR000390-2"/>
    </source>
</evidence>
<organism evidence="4 5">
    <name type="scientific">Anaerobutyricum hallii DSM 3353</name>
    <dbReference type="NCBI Taxonomy" id="411469"/>
    <lineage>
        <taxon>Bacteria</taxon>
        <taxon>Bacillati</taxon>
        <taxon>Bacillota</taxon>
        <taxon>Clostridia</taxon>
        <taxon>Lachnospirales</taxon>
        <taxon>Lachnospiraceae</taxon>
        <taxon>Anaerobutyricum</taxon>
    </lineage>
</organism>
<evidence type="ECO:0000256" key="3">
    <source>
        <dbReference type="RuleBase" id="RU004508"/>
    </source>
</evidence>
<sequence length="400" mass="45322">MRMIVRVLLLLTHLFILFYKEGIHMINFNIPPFTGKETEYMTKAIQNHKISGDGEFTKKCNKWIEDKTGTAKALLTTSCTHATEMAALLADIKPGDEVIMPSYTFVSTADAFVLRGATAVFVDIRPDTMNIDETLIEDAITDKTRAIVPVHYAGVSCEMDTIMDIAKRHNLLVIEDAAQGVMSSYKGKALGTIGDYGCFSFHETKNYSMGEGGCLLIRDEKNIEDAEIIREKGTNRSKFFRGQIDKYTWVEAGSSYLPSDMNAAYLYAQLEVADKIYDDRMSTWNTYYENLTPLKEAGYIELPVVPEGCVHNAHMFYIKAKDLEERSALIKFLKENGISSVFHYIPLHGAPAGQKFGRFHGEDKYTTKESERLLRLPLYYGLEKEKVLTVCEKIKEFYSK</sequence>
<dbReference type="GO" id="GO:0030170">
    <property type="term" value="F:pyridoxal phosphate binding"/>
    <property type="evidence" value="ECO:0007669"/>
    <property type="project" value="TreeGrafter"/>
</dbReference>
<dbReference type="NCBIfam" id="TIGR02379">
    <property type="entry name" value="ECA_wecE"/>
    <property type="match status" value="1"/>
</dbReference>
<dbReference type="GO" id="GO:0000271">
    <property type="term" value="P:polysaccharide biosynthetic process"/>
    <property type="evidence" value="ECO:0007669"/>
    <property type="project" value="TreeGrafter"/>
</dbReference>
<feature type="active site" description="Proton acceptor" evidence="1">
    <location>
        <position position="205"/>
    </location>
</feature>
<feature type="modified residue" description="N6-(pyridoxal phosphate)lysine" evidence="2">
    <location>
        <position position="205"/>
    </location>
</feature>
<evidence type="ECO:0000313" key="4">
    <source>
        <dbReference type="EMBL" id="EEG36084.1"/>
    </source>
</evidence>
<dbReference type="PANTHER" id="PTHR30244">
    <property type="entry name" value="TRANSAMINASE"/>
    <property type="match status" value="1"/>
</dbReference>
<dbReference type="PIRSF" id="PIRSF000390">
    <property type="entry name" value="PLP_StrS"/>
    <property type="match status" value="1"/>
</dbReference>
<dbReference type="GO" id="GO:0019180">
    <property type="term" value="F:dTDP-4-amino-4,6-dideoxygalactose transaminase activity"/>
    <property type="evidence" value="ECO:0007669"/>
    <property type="project" value="TreeGrafter"/>
</dbReference>
<comment type="caution">
    <text evidence="4">The sequence shown here is derived from an EMBL/GenBank/DDBJ whole genome shotgun (WGS) entry which is preliminary data.</text>
</comment>
<reference evidence="4 5" key="2">
    <citation type="submission" date="2009-02" db="EMBL/GenBank/DDBJ databases">
        <title>Draft genome sequence of Eubacterium hallii (DSM 3353).</title>
        <authorList>
            <person name="Sudarsanam P."/>
            <person name="Ley R."/>
            <person name="Guruge J."/>
            <person name="Turnbaugh P.J."/>
            <person name="Mahowald M."/>
            <person name="Liep D."/>
            <person name="Gordon J."/>
        </authorList>
    </citation>
    <scope>NUCLEOTIDE SEQUENCE [LARGE SCALE GENOMIC DNA]</scope>
    <source>
        <strain evidence="4 5">DSM 3353</strain>
    </source>
</reference>
<reference evidence="4 5" key="1">
    <citation type="submission" date="2009-01" db="EMBL/GenBank/DDBJ databases">
        <authorList>
            <person name="Fulton L."/>
            <person name="Clifton S."/>
            <person name="Fulton B."/>
            <person name="Xu J."/>
            <person name="Minx P."/>
            <person name="Pepin K.H."/>
            <person name="Johnson M."/>
            <person name="Bhonagiri V."/>
            <person name="Nash W.E."/>
            <person name="Mardis E.R."/>
            <person name="Wilson R.K."/>
        </authorList>
    </citation>
    <scope>NUCLEOTIDE SEQUENCE [LARGE SCALE GENOMIC DNA]</scope>
    <source>
        <strain evidence="4 5">DSM 3353</strain>
    </source>
</reference>
<proteinExistence type="inferred from homology"/>
<protein>
    <submittedName>
        <fullName evidence="4">dTDP-4-amino-4,6-dideoxy-D-glucose transaminase</fullName>
    </submittedName>
</protein>
<dbReference type="SUPFAM" id="SSF53383">
    <property type="entry name" value="PLP-dependent transferases"/>
    <property type="match status" value="1"/>
</dbReference>
<dbReference type="NCBIfam" id="NF008687">
    <property type="entry name" value="PRK11706.1"/>
    <property type="match status" value="1"/>
</dbReference>
<dbReference type="Gene3D" id="3.40.640.10">
    <property type="entry name" value="Type I PLP-dependent aspartate aminotransferase-like (Major domain)"/>
    <property type="match status" value="1"/>
</dbReference>
<dbReference type="InterPro" id="IPR000653">
    <property type="entry name" value="DegT/StrS_aminotransferase"/>
</dbReference>
<dbReference type="InterPro" id="IPR012749">
    <property type="entry name" value="WecE-like"/>
</dbReference>
<dbReference type="EMBL" id="ACEP01000093">
    <property type="protein sequence ID" value="EEG36084.1"/>
    <property type="molecule type" value="Genomic_DNA"/>
</dbReference>
<gene>
    <name evidence="4" type="primary">wecE</name>
    <name evidence="4" type="ORF">EUBHAL_02085</name>
</gene>
<dbReference type="eggNOG" id="COG0399">
    <property type="taxonomic scope" value="Bacteria"/>
</dbReference>